<evidence type="ECO:0000256" key="7">
    <source>
        <dbReference type="ARBA" id="ARBA00035140"/>
    </source>
</evidence>
<keyword evidence="3" id="KW-0809">Transit peptide</keyword>
<dbReference type="PANTHER" id="PTHR12810:SF0">
    <property type="entry name" value="SMALL RIBOSOMAL SUBUNIT PROTEIN MS29"/>
    <property type="match status" value="1"/>
</dbReference>
<sequence length="465" mass="55379">MIQVFFFYIYIYQYININLAQAAIEELEVYRQNEFFERLFSFPSLFDLIINVILRELTENFDKMIPLFQTNKEHYNELFKQIFKQIDEKADRTNTNSQFLSQFLRNILEHRIEVEKYSKEPRKIPRNIKSYSLDNFVGFNSGCMLFGDHGSGKSGVLLYVTMWAHYNKWIVVNVPNAYDWTQKSHPYQRHPLTGIYIQNELANEWLKSFKHSNESLLKQICIDMKIYGKYGLSGQHDNECAAVKNIEYKDRKAKFEDHKKFYGEKEKLHDIEMNKQFNVRISEKLKEPKNLLEIVDYGINNMFFSNNAIYEVLEQLRFQKQFCVLKVIDGYNFMFRKSIYPSFRYATDTQLRSTVPPYHLSVPRAFLNFDGHKFKNGFTLCASSVKQYHQHVFTPKSILFPTGYSHEMKGIPLNDFRNACYYYVQTGLWQADKISKCSFDFLWMHSQGNWGQAQKVMKDHYLDII</sequence>
<evidence type="ECO:0000256" key="2">
    <source>
        <dbReference type="ARBA" id="ARBA00009863"/>
    </source>
</evidence>
<dbReference type="EMBL" id="GL983907">
    <property type="protein sequence ID" value="EGR31197.1"/>
    <property type="molecule type" value="Genomic_DNA"/>
</dbReference>
<dbReference type="RefSeq" id="XP_004034683.1">
    <property type="nucleotide sequence ID" value="XM_004034635.1"/>
</dbReference>
<dbReference type="InterPro" id="IPR019368">
    <property type="entry name" value="Ribosomal_mS29"/>
</dbReference>
<protein>
    <recommendedName>
        <fullName evidence="7">Small ribosomal subunit protein mS29</fullName>
    </recommendedName>
</protein>
<keyword evidence="6" id="KW-0687">Ribonucleoprotein</keyword>
<evidence type="ECO:0000256" key="3">
    <source>
        <dbReference type="ARBA" id="ARBA00022946"/>
    </source>
</evidence>
<dbReference type="InParanoid" id="G0QUC5"/>
<dbReference type="GO" id="GO:0005763">
    <property type="term" value="C:mitochondrial small ribosomal subunit"/>
    <property type="evidence" value="ECO:0007669"/>
    <property type="project" value="TreeGrafter"/>
</dbReference>
<keyword evidence="4 8" id="KW-0689">Ribosomal protein</keyword>
<name>G0QUC5_ICHMU</name>
<evidence type="ECO:0000313" key="8">
    <source>
        <dbReference type="EMBL" id="EGR31197.1"/>
    </source>
</evidence>
<evidence type="ECO:0000313" key="9">
    <source>
        <dbReference type="Proteomes" id="UP000008983"/>
    </source>
</evidence>
<keyword evidence="9" id="KW-1185">Reference proteome</keyword>
<comment type="similarity">
    <text evidence="2">Belongs to the mitochondrion-specific ribosomal protein mS29 family.</text>
</comment>
<gene>
    <name evidence="8" type="ORF">IMG5_116230</name>
</gene>
<dbReference type="GeneID" id="14907328"/>
<dbReference type="AlphaFoldDB" id="G0QUC5"/>
<organism evidence="8 9">
    <name type="scientific">Ichthyophthirius multifiliis</name>
    <name type="common">White spot disease agent</name>
    <name type="synonym">Ich</name>
    <dbReference type="NCBI Taxonomy" id="5932"/>
    <lineage>
        <taxon>Eukaryota</taxon>
        <taxon>Sar</taxon>
        <taxon>Alveolata</taxon>
        <taxon>Ciliophora</taxon>
        <taxon>Intramacronucleata</taxon>
        <taxon>Oligohymenophorea</taxon>
        <taxon>Hymenostomatida</taxon>
        <taxon>Ophryoglenina</taxon>
        <taxon>Ichthyophthirius</taxon>
    </lineage>
</organism>
<dbReference type="Proteomes" id="UP000008983">
    <property type="component" value="Unassembled WGS sequence"/>
</dbReference>
<dbReference type="OMA" id="AKEWLEY"/>
<evidence type="ECO:0000256" key="6">
    <source>
        <dbReference type="ARBA" id="ARBA00023274"/>
    </source>
</evidence>
<evidence type="ECO:0000256" key="1">
    <source>
        <dbReference type="ARBA" id="ARBA00004173"/>
    </source>
</evidence>
<evidence type="ECO:0000256" key="5">
    <source>
        <dbReference type="ARBA" id="ARBA00023128"/>
    </source>
</evidence>
<comment type="subcellular location">
    <subcellularLocation>
        <location evidence="1">Mitochondrion</location>
    </subcellularLocation>
</comment>
<evidence type="ECO:0000256" key="4">
    <source>
        <dbReference type="ARBA" id="ARBA00022980"/>
    </source>
</evidence>
<proteinExistence type="inferred from homology"/>
<reference evidence="8 9" key="1">
    <citation type="submission" date="2011-07" db="EMBL/GenBank/DDBJ databases">
        <authorList>
            <person name="Coyne R."/>
            <person name="Brami D."/>
            <person name="Johnson J."/>
            <person name="Hostetler J."/>
            <person name="Hannick L."/>
            <person name="Clark T."/>
            <person name="Cassidy-Hanley D."/>
            <person name="Inman J."/>
        </authorList>
    </citation>
    <scope>NUCLEOTIDE SEQUENCE [LARGE SCALE GENOMIC DNA]</scope>
    <source>
        <strain evidence="8 9">G5</strain>
    </source>
</reference>
<accession>G0QUC5</accession>
<dbReference type="GO" id="GO:0003735">
    <property type="term" value="F:structural constituent of ribosome"/>
    <property type="evidence" value="ECO:0007669"/>
    <property type="project" value="TreeGrafter"/>
</dbReference>
<dbReference type="STRING" id="857967.G0QUC5"/>
<dbReference type="Pfam" id="PF10236">
    <property type="entry name" value="DAP3"/>
    <property type="match status" value="2"/>
</dbReference>
<dbReference type="OrthoDB" id="283829at2759"/>
<dbReference type="eggNOG" id="ENOG502S5SI">
    <property type="taxonomic scope" value="Eukaryota"/>
</dbReference>
<keyword evidence="5" id="KW-0496">Mitochondrion</keyword>
<dbReference type="PANTHER" id="PTHR12810">
    <property type="entry name" value="MITOCHONDRIAL 28S RIBOSOMAL PROTEIN S29"/>
    <property type="match status" value="1"/>
</dbReference>